<accession>A0A0M6XWM7</accession>
<dbReference type="RefSeq" id="WP_055653793.1">
    <property type="nucleotide sequence ID" value="NZ_CXST01000001.1"/>
</dbReference>
<feature type="domain" description="HTH tetR-type" evidence="3">
    <location>
        <begin position="9"/>
        <end position="69"/>
    </location>
</feature>
<evidence type="ECO:0000313" key="5">
    <source>
        <dbReference type="Proteomes" id="UP000048926"/>
    </source>
</evidence>
<dbReference type="OrthoDB" id="9802802at2"/>
<dbReference type="InterPro" id="IPR001647">
    <property type="entry name" value="HTH_TetR"/>
</dbReference>
<dbReference type="STRING" id="187304.B0E33_28410"/>
<feature type="DNA-binding region" description="H-T-H motif" evidence="2">
    <location>
        <begin position="32"/>
        <end position="51"/>
    </location>
</feature>
<evidence type="ECO:0000256" key="1">
    <source>
        <dbReference type="ARBA" id="ARBA00023125"/>
    </source>
</evidence>
<keyword evidence="1 2" id="KW-0238">DNA-binding</keyword>
<dbReference type="GO" id="GO:0003677">
    <property type="term" value="F:DNA binding"/>
    <property type="evidence" value="ECO:0007669"/>
    <property type="project" value="UniProtKB-UniRule"/>
</dbReference>
<name>A0A0M6XWM7_9HYPH</name>
<keyword evidence="5" id="KW-1185">Reference proteome</keyword>
<dbReference type="Gene3D" id="1.10.357.10">
    <property type="entry name" value="Tetracycline Repressor, domain 2"/>
    <property type="match status" value="1"/>
</dbReference>
<dbReference type="Pfam" id="PF17935">
    <property type="entry name" value="TetR_C_27"/>
    <property type="match status" value="1"/>
</dbReference>
<sequence length="196" mass="22374">MARPKVENAEIRESLLQAAEHRLRRLGSPRFSVTDLAADCRMSQSNVYRFFPNKAALMAGLAERWFEDVEVALQVEISAAESWQSKLAAFVRVQLVIKSERFDDDPDLFRAYLTLAGEHPEPVTIHVSRLRKMLEGILGAVFEGRELKRACELVEDATQLFRDPFLIARLRPRCTEERAEAVLAAVLSELEHRLVR</sequence>
<dbReference type="EMBL" id="CXST01000001">
    <property type="protein sequence ID" value="CTQ41913.1"/>
    <property type="molecule type" value="Genomic_DNA"/>
</dbReference>
<protein>
    <submittedName>
        <fullName evidence="4">Bacterial regulatory proteins, tetR family</fullName>
    </submittedName>
</protein>
<evidence type="ECO:0000259" key="3">
    <source>
        <dbReference type="PROSITE" id="PS50977"/>
    </source>
</evidence>
<evidence type="ECO:0000256" key="2">
    <source>
        <dbReference type="PROSITE-ProRule" id="PRU00335"/>
    </source>
</evidence>
<dbReference type="Proteomes" id="UP000048926">
    <property type="component" value="Unassembled WGS sequence"/>
</dbReference>
<gene>
    <name evidence="4" type="ORF">LAL4801_00333</name>
</gene>
<dbReference type="SUPFAM" id="SSF46689">
    <property type="entry name" value="Homeodomain-like"/>
    <property type="match status" value="1"/>
</dbReference>
<dbReference type="AlphaFoldDB" id="A0A0M6XWM7"/>
<proteinExistence type="predicted"/>
<reference evidence="5" key="1">
    <citation type="submission" date="2015-07" db="EMBL/GenBank/DDBJ databases">
        <authorList>
            <person name="Rodrigo-Torres Lidia"/>
            <person name="Arahal R.David."/>
        </authorList>
    </citation>
    <scope>NUCLEOTIDE SEQUENCE [LARGE SCALE GENOMIC DNA]</scope>
    <source>
        <strain evidence="5">CECT 4801</strain>
    </source>
</reference>
<dbReference type="PROSITE" id="PS50977">
    <property type="entry name" value="HTH_TETR_2"/>
    <property type="match status" value="1"/>
</dbReference>
<organism evidence="4 5">
    <name type="scientific">Roseibium aggregatum</name>
    <dbReference type="NCBI Taxonomy" id="187304"/>
    <lineage>
        <taxon>Bacteria</taxon>
        <taxon>Pseudomonadati</taxon>
        <taxon>Pseudomonadota</taxon>
        <taxon>Alphaproteobacteria</taxon>
        <taxon>Hyphomicrobiales</taxon>
        <taxon>Stappiaceae</taxon>
        <taxon>Roseibium</taxon>
    </lineage>
</organism>
<dbReference type="InterPro" id="IPR041478">
    <property type="entry name" value="TetR_C_27"/>
</dbReference>
<dbReference type="InterPro" id="IPR009057">
    <property type="entry name" value="Homeodomain-like_sf"/>
</dbReference>
<evidence type="ECO:0000313" key="4">
    <source>
        <dbReference type="EMBL" id="CTQ41913.1"/>
    </source>
</evidence>